<sequence length="495" mass="57175">MNKVWKYRILLVAAVLFVCCPLNAQDVISIPAEATIAPGLSPEGATPVDSPFVRKSFMISKIFVSGNRKTKDYIIKRELPFQEGDSVVLNELVAKFRLGKRQLVNTRLFNDVVISLKSFRGYLVDVQVDVKERWYIFPIPYLKPIDRNLQTWAQKGYSLDRVNYGAKFNYYNATGRNDVLKLWLITGYSRQIQGSYNQPFMDGSLKSGFGVNFSYAAMKEVNPLTVKDQQFFLKADSLPKAGRFLEEQLGGSIQWNYRPGLRTRHLVRLGFNMSKVDSAVLAVNPNYFSKTGKSRVVYPELSYMVSHVDIDYAPYPLRGQMWELFLSRRGLGKDVGMWTFSAKGTRAWEMKWKSSFSSQVFGTLRLPFNQPFMHHRMFGYGDFYLRGLEKYVIDGVAGVMSRNTLRRELFNFHIPLPVRSSSHDRIPFRIYAKTYTDFAYSHNKQFNHNFLNNKLLTTAGAGIDVVTLYDVVMRFEYSFNQMGQKGFFFHFKNDF</sequence>
<evidence type="ECO:0000259" key="4">
    <source>
        <dbReference type="PROSITE" id="PS51779"/>
    </source>
</evidence>
<dbReference type="Pfam" id="PF07244">
    <property type="entry name" value="POTRA"/>
    <property type="match status" value="1"/>
</dbReference>
<name>A0ABR7M7Z9_9BACT</name>
<accession>A0ABR7M7Z9</accession>
<evidence type="ECO:0000313" key="6">
    <source>
        <dbReference type="Proteomes" id="UP000765802"/>
    </source>
</evidence>
<gene>
    <name evidence="5" type="ORF">BC349_08980</name>
</gene>
<dbReference type="InterPro" id="IPR010827">
    <property type="entry name" value="BamA/TamA_POTRA"/>
</dbReference>
<dbReference type="EMBL" id="MBUA01000012">
    <property type="protein sequence ID" value="MBC6491163.1"/>
    <property type="molecule type" value="Genomic_DNA"/>
</dbReference>
<comment type="caution">
    <text evidence="5">The sequence shown here is derived from an EMBL/GenBank/DDBJ whole genome shotgun (WGS) entry which is preliminary data.</text>
</comment>
<feature type="chain" id="PRO_5046585089" description="POTRA domain-containing protein" evidence="3">
    <location>
        <begin position="25"/>
        <end position="495"/>
    </location>
</feature>
<keyword evidence="3" id="KW-0732">Signal</keyword>
<dbReference type="PROSITE" id="PS51779">
    <property type="entry name" value="POTRA"/>
    <property type="match status" value="1"/>
</dbReference>
<proteinExistence type="predicted"/>
<keyword evidence="6" id="KW-1185">Reference proteome</keyword>
<evidence type="ECO:0000256" key="2">
    <source>
        <dbReference type="ARBA" id="ARBA00023136"/>
    </source>
</evidence>
<dbReference type="Proteomes" id="UP000765802">
    <property type="component" value="Unassembled WGS sequence"/>
</dbReference>
<feature type="signal peptide" evidence="3">
    <location>
        <begin position="1"/>
        <end position="24"/>
    </location>
</feature>
<protein>
    <recommendedName>
        <fullName evidence="4">POTRA domain-containing protein</fullName>
    </recommendedName>
</protein>
<feature type="domain" description="POTRA" evidence="4">
    <location>
        <begin position="57"/>
        <end position="133"/>
    </location>
</feature>
<evidence type="ECO:0000256" key="1">
    <source>
        <dbReference type="ARBA" id="ARBA00004370"/>
    </source>
</evidence>
<evidence type="ECO:0000313" key="5">
    <source>
        <dbReference type="EMBL" id="MBC6491163.1"/>
    </source>
</evidence>
<keyword evidence="2" id="KW-0472">Membrane</keyword>
<comment type="subcellular location">
    <subcellularLocation>
        <location evidence="1">Membrane</location>
    </subcellularLocation>
</comment>
<dbReference type="Gene3D" id="2.40.160.50">
    <property type="entry name" value="membrane protein fhac: a member of the omp85/tpsb transporter family"/>
    <property type="match status" value="1"/>
</dbReference>
<dbReference type="InterPro" id="IPR034746">
    <property type="entry name" value="POTRA"/>
</dbReference>
<organism evidence="5 6">
    <name type="scientific">Flavihumibacter stibioxidans</name>
    <dbReference type="NCBI Taxonomy" id="1834163"/>
    <lineage>
        <taxon>Bacteria</taxon>
        <taxon>Pseudomonadati</taxon>
        <taxon>Bacteroidota</taxon>
        <taxon>Chitinophagia</taxon>
        <taxon>Chitinophagales</taxon>
        <taxon>Chitinophagaceae</taxon>
        <taxon>Flavihumibacter</taxon>
    </lineage>
</organism>
<evidence type="ECO:0000256" key="3">
    <source>
        <dbReference type="SAM" id="SignalP"/>
    </source>
</evidence>
<reference evidence="5 6" key="1">
    <citation type="submission" date="2016-07" db="EMBL/GenBank/DDBJ databases">
        <title>Genome analysis of Flavihumibacter stibioxidans YS-17.</title>
        <authorList>
            <person name="Shi K."/>
            <person name="Han Y."/>
            <person name="Wang G."/>
        </authorList>
    </citation>
    <scope>NUCLEOTIDE SEQUENCE [LARGE SCALE GENOMIC DNA]</scope>
    <source>
        <strain evidence="5 6">YS-17</strain>
    </source>
</reference>
<dbReference type="Gene3D" id="3.10.20.310">
    <property type="entry name" value="membrane protein fhac"/>
    <property type="match status" value="1"/>
</dbReference>